<dbReference type="PANTHER" id="PTHR43875:SF15">
    <property type="entry name" value="TREHALOSE IMPORT ATP-BINDING PROTEIN SUGC"/>
    <property type="match status" value="1"/>
</dbReference>
<dbReference type="OrthoDB" id="394852at2"/>
<keyword evidence="6" id="KW-0067">ATP-binding</keyword>
<dbReference type="InterPro" id="IPR047641">
    <property type="entry name" value="ABC_transpr_MalK/UgpC-like"/>
</dbReference>
<dbReference type="STRING" id="36856.ATB98_08410"/>
<evidence type="ECO:0000256" key="8">
    <source>
        <dbReference type="ARBA" id="ARBA00023136"/>
    </source>
</evidence>
<evidence type="ECO:0000256" key="4">
    <source>
        <dbReference type="ARBA" id="ARBA00022475"/>
    </source>
</evidence>
<evidence type="ECO:0000256" key="5">
    <source>
        <dbReference type="ARBA" id="ARBA00022741"/>
    </source>
</evidence>
<reference evidence="10 11" key="1">
    <citation type="submission" date="2015-11" db="EMBL/GenBank/DDBJ databases">
        <title>Ensifer anhuiense sp. nov., an effective nitrogen fixation bacterium with Glycine soja.</title>
        <authorList>
            <person name="Yan H."/>
            <person name="Chen W."/>
        </authorList>
    </citation>
    <scope>NUCLEOTIDE SEQUENCE [LARGE SCALE GENOMIC DNA]</scope>
    <source>
        <strain evidence="10 11">LMG 7837</strain>
    </source>
</reference>
<dbReference type="GO" id="GO:0008643">
    <property type="term" value="P:carbohydrate transport"/>
    <property type="evidence" value="ECO:0007669"/>
    <property type="project" value="InterPro"/>
</dbReference>
<keyword evidence="8" id="KW-0472">Membrane</keyword>
<proteinExistence type="inferred from homology"/>
<evidence type="ECO:0000313" key="11">
    <source>
        <dbReference type="Proteomes" id="UP000078507"/>
    </source>
</evidence>
<dbReference type="CDD" id="cd03301">
    <property type="entry name" value="ABC_MalK_N"/>
    <property type="match status" value="1"/>
</dbReference>
<dbReference type="InterPro" id="IPR003439">
    <property type="entry name" value="ABC_transporter-like_ATP-bd"/>
</dbReference>
<comment type="subcellular location">
    <subcellularLocation>
        <location evidence="1">Cell inner membrane</location>
        <topology evidence="1">Peripheral membrane protein</topology>
    </subcellularLocation>
</comment>
<dbReference type="RefSeq" id="WP_066875807.1">
    <property type="nucleotide sequence ID" value="NZ_LNQB01000076.1"/>
</dbReference>
<dbReference type="PANTHER" id="PTHR43875">
    <property type="entry name" value="MALTODEXTRIN IMPORT ATP-BINDING PROTEIN MSMX"/>
    <property type="match status" value="1"/>
</dbReference>
<keyword evidence="7" id="KW-1278">Translocase</keyword>
<name>A0A178Y9H5_SINSA</name>
<keyword evidence="11" id="KW-1185">Reference proteome</keyword>
<evidence type="ECO:0000256" key="1">
    <source>
        <dbReference type="ARBA" id="ARBA00004417"/>
    </source>
</evidence>
<evidence type="ECO:0000259" key="9">
    <source>
        <dbReference type="PROSITE" id="PS50893"/>
    </source>
</evidence>
<keyword evidence="3" id="KW-0813">Transport</keyword>
<evidence type="ECO:0000256" key="3">
    <source>
        <dbReference type="ARBA" id="ARBA00022448"/>
    </source>
</evidence>
<sequence>MATLETRDLHIHFGSVRAVDGVDLDVKDGEFIVLLGASGSGKTTLMRTIAGLEKPTSGEVYIGGRLANRLPPKTRNIAMVFQSYALYPHKSAYKNIAFPLEALRMPADKIRARVTWAADLLGIAHLLDRRPRALSGGERQRVALARALVRQPAIFLMDEPLSNLDAKLRHTARRELKRLHRETGVTTIYVTHDQVEAMGLGERVAVMNGGRIEQIGEPLDIYRNPVNTFVAQFMGSPPMNLVLRNGTLIGFHAEDFFPLGRGPASEDREQMTFRVVQVEELGNEVLVYGYVGEDERDEPPEVLATLPTGLVKGHIDEGSAYTFEVPRHAIRRFDPATGLRKD</sequence>
<evidence type="ECO:0000256" key="2">
    <source>
        <dbReference type="ARBA" id="ARBA00005417"/>
    </source>
</evidence>
<dbReference type="Proteomes" id="UP000078507">
    <property type="component" value="Unassembled WGS sequence"/>
</dbReference>
<dbReference type="Pfam" id="PF00005">
    <property type="entry name" value="ABC_tran"/>
    <property type="match status" value="1"/>
</dbReference>
<dbReference type="SMART" id="SM00382">
    <property type="entry name" value="AAA"/>
    <property type="match status" value="1"/>
</dbReference>
<dbReference type="InterPro" id="IPR017871">
    <property type="entry name" value="ABC_transporter-like_CS"/>
</dbReference>
<comment type="caution">
    <text evidence="10">The sequence shown here is derived from an EMBL/GenBank/DDBJ whole genome shotgun (WGS) entry which is preliminary data.</text>
</comment>
<dbReference type="AlphaFoldDB" id="A0A178Y9H5"/>
<evidence type="ECO:0000313" key="10">
    <source>
        <dbReference type="EMBL" id="OAP43892.1"/>
    </source>
</evidence>
<organism evidence="10 11">
    <name type="scientific">Sinorhizobium saheli</name>
    <dbReference type="NCBI Taxonomy" id="36856"/>
    <lineage>
        <taxon>Bacteria</taxon>
        <taxon>Pseudomonadati</taxon>
        <taxon>Pseudomonadota</taxon>
        <taxon>Alphaproteobacteria</taxon>
        <taxon>Hyphomicrobiales</taxon>
        <taxon>Rhizobiaceae</taxon>
        <taxon>Sinorhizobium/Ensifer group</taxon>
        <taxon>Sinorhizobium</taxon>
    </lineage>
</organism>
<dbReference type="InterPro" id="IPR015855">
    <property type="entry name" value="ABC_transpr_MalK-like"/>
</dbReference>
<dbReference type="GO" id="GO:0055052">
    <property type="term" value="C:ATP-binding cassette (ABC) transporter complex, substrate-binding subunit-containing"/>
    <property type="evidence" value="ECO:0007669"/>
    <property type="project" value="TreeGrafter"/>
</dbReference>
<dbReference type="FunFam" id="3.40.50.300:FF:000042">
    <property type="entry name" value="Maltose/maltodextrin ABC transporter, ATP-binding protein"/>
    <property type="match status" value="1"/>
</dbReference>
<dbReference type="PROSITE" id="PS00211">
    <property type="entry name" value="ABC_TRANSPORTER_1"/>
    <property type="match status" value="1"/>
</dbReference>
<dbReference type="GO" id="GO:0140359">
    <property type="term" value="F:ABC-type transporter activity"/>
    <property type="evidence" value="ECO:0007669"/>
    <property type="project" value="InterPro"/>
</dbReference>
<comment type="similarity">
    <text evidence="2">Belongs to the ABC transporter superfamily.</text>
</comment>
<feature type="domain" description="ABC transporter" evidence="9">
    <location>
        <begin position="4"/>
        <end position="234"/>
    </location>
</feature>
<gene>
    <name evidence="10" type="ORF">ATB98_08410</name>
</gene>
<dbReference type="SUPFAM" id="SSF52540">
    <property type="entry name" value="P-loop containing nucleoside triphosphate hydrolases"/>
    <property type="match status" value="1"/>
</dbReference>
<dbReference type="GO" id="GO:0005524">
    <property type="term" value="F:ATP binding"/>
    <property type="evidence" value="ECO:0007669"/>
    <property type="project" value="UniProtKB-KW"/>
</dbReference>
<evidence type="ECO:0000256" key="7">
    <source>
        <dbReference type="ARBA" id="ARBA00022967"/>
    </source>
</evidence>
<dbReference type="Gene3D" id="2.40.50.100">
    <property type="match status" value="1"/>
</dbReference>
<dbReference type="PROSITE" id="PS50893">
    <property type="entry name" value="ABC_TRANSPORTER_2"/>
    <property type="match status" value="1"/>
</dbReference>
<accession>A0A178Y9H5</accession>
<dbReference type="GO" id="GO:0016887">
    <property type="term" value="F:ATP hydrolysis activity"/>
    <property type="evidence" value="ECO:0007669"/>
    <property type="project" value="InterPro"/>
</dbReference>
<keyword evidence="5" id="KW-0547">Nucleotide-binding</keyword>
<dbReference type="InterPro" id="IPR003593">
    <property type="entry name" value="AAA+_ATPase"/>
</dbReference>
<dbReference type="Gene3D" id="3.40.50.300">
    <property type="entry name" value="P-loop containing nucleotide triphosphate hydrolases"/>
    <property type="match status" value="1"/>
</dbReference>
<evidence type="ECO:0000256" key="6">
    <source>
        <dbReference type="ARBA" id="ARBA00022840"/>
    </source>
</evidence>
<dbReference type="EMBL" id="LNQB01000076">
    <property type="protein sequence ID" value="OAP43892.1"/>
    <property type="molecule type" value="Genomic_DNA"/>
</dbReference>
<dbReference type="InterPro" id="IPR027417">
    <property type="entry name" value="P-loop_NTPase"/>
</dbReference>
<protein>
    <submittedName>
        <fullName evidence="10">ABC transporter</fullName>
    </submittedName>
</protein>
<keyword evidence="4" id="KW-1003">Cell membrane</keyword>